<dbReference type="GO" id="GO:0043709">
    <property type="term" value="P:cell adhesion involved in single-species biofilm formation"/>
    <property type="evidence" value="ECO:0007669"/>
    <property type="project" value="TreeGrafter"/>
</dbReference>
<feature type="transmembrane region" description="Helical" evidence="1">
    <location>
        <begin position="60"/>
        <end position="92"/>
    </location>
</feature>
<dbReference type="InterPro" id="IPR050469">
    <property type="entry name" value="Diguanylate_Cyclase"/>
</dbReference>
<keyword evidence="1" id="KW-0812">Transmembrane</keyword>
<feature type="transmembrane region" description="Helical" evidence="1">
    <location>
        <begin position="34"/>
        <end position="53"/>
    </location>
</feature>
<dbReference type="Proteomes" id="UP000044136">
    <property type="component" value="Unassembled WGS sequence"/>
</dbReference>
<evidence type="ECO:0000313" key="4">
    <source>
        <dbReference type="Proteomes" id="UP000044136"/>
    </source>
</evidence>
<dbReference type="GO" id="GO:0052621">
    <property type="term" value="F:diguanylate cyclase activity"/>
    <property type="evidence" value="ECO:0007669"/>
    <property type="project" value="TreeGrafter"/>
</dbReference>
<sequence length="349" mass="39789">MFVDFLLNIALIISGIYLFYRIQFFEEKKIVETGLFQSLLMTTLSILSLLVPISTLQGEFALFFIPLLILAAYNTFYYGLLSAAVVFFFYHFIFDHSIAPYVVFIVLYMLFLMIVPFMRKITHTNLVVTNIIFSSLYMIILNQFFYNISLMTGIILLVVTSLIIFVAHMMYEDINAIYKLNKRIDDDEFIDHLTQLGNVKSLDKLVDDHFENDDSLSLLLIDIDSFKSYNDKHSYDSGDKIISQMASLLKNYVPTGGHLFRNSGEEFAMVIPNLSFDKTVRLGEAIRNSVEFSKFHINEIDTVDATVSIGVGYKNTAGATKRDLLKEAEGALFEAKKLGQNRVMFAPIG</sequence>
<feature type="domain" description="GGDEF" evidence="2">
    <location>
        <begin position="214"/>
        <end position="348"/>
    </location>
</feature>
<proteinExistence type="predicted"/>
<dbReference type="InterPro" id="IPR000160">
    <property type="entry name" value="GGDEF_dom"/>
</dbReference>
<dbReference type="GO" id="GO:1902201">
    <property type="term" value="P:negative regulation of bacterial-type flagellum-dependent cell motility"/>
    <property type="evidence" value="ECO:0007669"/>
    <property type="project" value="TreeGrafter"/>
</dbReference>
<dbReference type="EMBL" id="CCSE01000001">
    <property type="protein sequence ID" value="CDZ99057.1"/>
    <property type="molecule type" value="Genomic_DNA"/>
</dbReference>
<dbReference type="NCBIfam" id="TIGR00254">
    <property type="entry name" value="GGDEF"/>
    <property type="match status" value="1"/>
</dbReference>
<name>A0A078M0Y6_9STAP</name>
<dbReference type="SUPFAM" id="SSF55073">
    <property type="entry name" value="Nucleotide cyclase"/>
    <property type="match status" value="1"/>
</dbReference>
<dbReference type="SMART" id="SM00267">
    <property type="entry name" value="GGDEF"/>
    <property type="match status" value="1"/>
</dbReference>
<dbReference type="GO" id="GO:0005886">
    <property type="term" value="C:plasma membrane"/>
    <property type="evidence" value="ECO:0007669"/>
    <property type="project" value="TreeGrafter"/>
</dbReference>
<dbReference type="AlphaFoldDB" id="A0A078M0Y6"/>
<feature type="transmembrane region" description="Helical" evidence="1">
    <location>
        <begin position="5"/>
        <end position="22"/>
    </location>
</feature>
<dbReference type="PANTHER" id="PTHR45138:SF9">
    <property type="entry name" value="DIGUANYLATE CYCLASE DGCM-RELATED"/>
    <property type="match status" value="1"/>
</dbReference>
<feature type="transmembrane region" description="Helical" evidence="1">
    <location>
        <begin position="98"/>
        <end position="118"/>
    </location>
</feature>
<keyword evidence="1" id="KW-1133">Transmembrane helix</keyword>
<dbReference type="CDD" id="cd01949">
    <property type="entry name" value="GGDEF"/>
    <property type="match status" value="1"/>
</dbReference>
<keyword evidence="1" id="KW-0472">Membrane</keyword>
<dbReference type="InterPro" id="IPR029787">
    <property type="entry name" value="Nucleotide_cyclase"/>
</dbReference>
<dbReference type="eggNOG" id="COG2199">
    <property type="taxonomic scope" value="Bacteria"/>
</dbReference>
<gene>
    <name evidence="3" type="primary">ydaM_1</name>
    <name evidence="3" type="ORF">BN1048_00176</name>
</gene>
<evidence type="ECO:0000256" key="1">
    <source>
        <dbReference type="SAM" id="Phobius"/>
    </source>
</evidence>
<dbReference type="RefSeq" id="WP_035807496.1">
    <property type="nucleotide sequence ID" value="NZ_CCSE01000001.1"/>
</dbReference>
<keyword evidence="4" id="KW-1185">Reference proteome</keyword>
<dbReference type="OrthoDB" id="9759607at2"/>
<dbReference type="InterPro" id="IPR043128">
    <property type="entry name" value="Rev_trsase/Diguanyl_cyclase"/>
</dbReference>
<feature type="transmembrane region" description="Helical" evidence="1">
    <location>
        <begin position="151"/>
        <end position="171"/>
    </location>
</feature>
<accession>A0A078M0Y6</accession>
<feature type="transmembrane region" description="Helical" evidence="1">
    <location>
        <begin position="125"/>
        <end position="145"/>
    </location>
</feature>
<organism evidence="3 4">
    <name type="scientific">Jeotgalicoccus saudimassiliensis</name>
    <dbReference type="NCBI Taxonomy" id="1461582"/>
    <lineage>
        <taxon>Bacteria</taxon>
        <taxon>Bacillati</taxon>
        <taxon>Bacillota</taxon>
        <taxon>Bacilli</taxon>
        <taxon>Bacillales</taxon>
        <taxon>Staphylococcaceae</taxon>
        <taxon>Jeotgalicoccus</taxon>
    </lineage>
</organism>
<dbReference type="HOGENOM" id="CLU_000445_11_1_9"/>
<dbReference type="PANTHER" id="PTHR45138">
    <property type="entry name" value="REGULATORY COMPONENTS OF SENSORY TRANSDUCTION SYSTEM"/>
    <property type="match status" value="1"/>
</dbReference>
<reference evidence="3 4" key="1">
    <citation type="submission" date="2014-07" db="EMBL/GenBank/DDBJ databases">
        <authorList>
            <person name="Urmite Genomes Urmite Genomes"/>
        </authorList>
    </citation>
    <scope>NUCLEOTIDE SEQUENCE [LARGE SCALE GENOMIC DNA]</scope>
    <source>
        <strain evidence="3 4">13MG44_air</strain>
    </source>
</reference>
<evidence type="ECO:0000259" key="2">
    <source>
        <dbReference type="PROSITE" id="PS50887"/>
    </source>
</evidence>
<dbReference type="PROSITE" id="PS50887">
    <property type="entry name" value="GGDEF"/>
    <property type="match status" value="1"/>
</dbReference>
<protein>
    <submittedName>
        <fullName evidence="3">Putative diguanylate cyclase YdaM</fullName>
    </submittedName>
</protein>
<dbReference type="Pfam" id="PF00990">
    <property type="entry name" value="GGDEF"/>
    <property type="match status" value="1"/>
</dbReference>
<dbReference type="STRING" id="1461582.BN1048_00176"/>
<evidence type="ECO:0000313" key="3">
    <source>
        <dbReference type="EMBL" id="CDZ99057.1"/>
    </source>
</evidence>
<dbReference type="Gene3D" id="3.30.70.270">
    <property type="match status" value="1"/>
</dbReference>